<dbReference type="EMBL" id="AP021875">
    <property type="protein sequence ID" value="BBO73763.1"/>
    <property type="molecule type" value="Genomic_DNA"/>
</dbReference>
<name>A0A5K7Z0W3_9BACT</name>
<dbReference type="AlphaFoldDB" id="A0A5K7Z0W3"/>
<accession>A0A5K7Z0W3</accession>
<proteinExistence type="predicted"/>
<dbReference type="KEGG" id="dwd:DSCW_11800"/>
<organism evidence="1 2">
    <name type="scientific">Desulfosarcina widdelii</name>
    <dbReference type="NCBI Taxonomy" id="947919"/>
    <lineage>
        <taxon>Bacteria</taxon>
        <taxon>Pseudomonadati</taxon>
        <taxon>Thermodesulfobacteriota</taxon>
        <taxon>Desulfobacteria</taxon>
        <taxon>Desulfobacterales</taxon>
        <taxon>Desulfosarcinaceae</taxon>
        <taxon>Desulfosarcina</taxon>
    </lineage>
</organism>
<sequence length="128" mass="14610">MTASATASASLRPEFQNCNNCQTRWETVYAFMRDPTVELVGYMPTFDELTNGLLLFNHRCGTTLACVVGQFEHLYDGPRYESNRHGNDDCPGYCLNKTDFTPCPQKCSCAFIRELLQIVARWPKVRPF</sequence>
<protein>
    <submittedName>
        <fullName evidence="1">Uncharacterized protein</fullName>
    </submittedName>
</protein>
<gene>
    <name evidence="1" type="ORF">DSCW_11800</name>
</gene>
<dbReference type="RefSeq" id="WP_170302151.1">
    <property type="nucleotide sequence ID" value="NZ_AP021875.1"/>
</dbReference>
<evidence type="ECO:0000313" key="2">
    <source>
        <dbReference type="Proteomes" id="UP000427769"/>
    </source>
</evidence>
<keyword evidence="2" id="KW-1185">Reference proteome</keyword>
<dbReference type="Proteomes" id="UP000427769">
    <property type="component" value="Chromosome"/>
</dbReference>
<evidence type="ECO:0000313" key="1">
    <source>
        <dbReference type="EMBL" id="BBO73763.1"/>
    </source>
</evidence>
<reference evidence="1 2" key="1">
    <citation type="submission" date="2019-11" db="EMBL/GenBank/DDBJ databases">
        <title>Comparative genomics of hydrocarbon-degrading Desulfosarcina strains.</title>
        <authorList>
            <person name="Watanabe M."/>
            <person name="Kojima H."/>
            <person name="Fukui M."/>
        </authorList>
    </citation>
    <scope>NUCLEOTIDE SEQUENCE [LARGE SCALE GENOMIC DNA]</scope>
    <source>
        <strain evidence="1 2">PP31</strain>
    </source>
</reference>